<feature type="compositionally biased region" description="Low complexity" evidence="2">
    <location>
        <begin position="123"/>
        <end position="136"/>
    </location>
</feature>
<evidence type="ECO:0000256" key="1">
    <source>
        <dbReference type="ARBA" id="ARBA00023242"/>
    </source>
</evidence>
<dbReference type="SUPFAM" id="SSF57701">
    <property type="entry name" value="Zn2/Cys6 DNA-binding domain"/>
    <property type="match status" value="1"/>
</dbReference>
<protein>
    <recommendedName>
        <fullName evidence="3">Zn(2)-C6 fungal-type domain-containing protein</fullName>
    </recommendedName>
</protein>
<evidence type="ECO:0000256" key="2">
    <source>
        <dbReference type="SAM" id="MobiDB-lite"/>
    </source>
</evidence>
<accession>A0A1W2TPG4</accession>
<gene>
    <name evidence="4" type="ORF">SAMD00023353_4600420</name>
</gene>
<keyword evidence="5" id="KW-1185">Reference proteome</keyword>
<evidence type="ECO:0000259" key="3">
    <source>
        <dbReference type="PROSITE" id="PS50048"/>
    </source>
</evidence>
<reference evidence="4" key="1">
    <citation type="submission" date="2016-03" db="EMBL/GenBank/DDBJ databases">
        <title>Draft genome sequence of Rosellinia necatrix.</title>
        <authorList>
            <person name="Kanematsu S."/>
        </authorList>
    </citation>
    <scope>NUCLEOTIDE SEQUENCE [LARGE SCALE GENOMIC DNA]</scope>
    <source>
        <strain evidence="4">W97</strain>
    </source>
</reference>
<dbReference type="InterPro" id="IPR036864">
    <property type="entry name" value="Zn2-C6_fun-type_DNA-bd_sf"/>
</dbReference>
<dbReference type="CDD" id="cd00067">
    <property type="entry name" value="GAL4"/>
    <property type="match status" value="1"/>
</dbReference>
<feature type="domain" description="Zn(2)-C6 fungal-type" evidence="3">
    <location>
        <begin position="187"/>
        <end position="221"/>
    </location>
</feature>
<dbReference type="PROSITE" id="PS50048">
    <property type="entry name" value="ZN2_CY6_FUNGAL_2"/>
    <property type="match status" value="1"/>
</dbReference>
<proteinExistence type="predicted"/>
<keyword evidence="1" id="KW-0539">Nucleus</keyword>
<dbReference type="PANTHER" id="PTHR35392">
    <property type="entry name" value="ZN(II)2CYS6 TRANSCRIPTION FACTOR (EUROFUNG)-RELATED-RELATED"/>
    <property type="match status" value="1"/>
</dbReference>
<sequence length="541" mass="60318">MTPQLSQLASQVPGFINEHSKRRRGRDTPTLDISQYFDFSAFYGEDEPSSPGSRSRSVASSDPGLTSGPSEDDGAPSPGPSFDPYHKEAIKQIKQQDDRFTVPEREIRPKGGVTYPSNLLLDSAPSPTGSSSSSGSHVVILSNPGSPTILDAAVEDTHEDTHPLNRGRRTKPLNNPEKVATMRKLGACYRCKARKVQCDEGAPCSGCTKDAAKIQSLNCSDLAEQMCCRQQPTPAFSEIDRITCAEMPPRGKALTSSCLTVFFNPYKPSSFPRSLTIPVLHVEHGIYDESSRSYGVRGTQYQLDTETSSLNEGTLVQWASSQMMLEDNGFQSALDNLVISCRPDTLPHSDLLHKVYKLRCLYKIWSQNGFVCQRQPQSDLEQLPQEICRVLKAMTAKLIKGIENDVLSELAGKRPKTATDRLHMWICMMQVVLLYHDLIGIVSSEERWIHENLQQKAEALMNYTAVMCDVQFGKKKPTVGSEYGAHLSDRFANAECLQLQFFAELRQRNRRSDHVLTSLLAKNQKCSSRSRMGPPQKRLRK</sequence>
<dbReference type="Pfam" id="PF00172">
    <property type="entry name" value="Zn_clus"/>
    <property type="match status" value="1"/>
</dbReference>
<evidence type="ECO:0000313" key="5">
    <source>
        <dbReference type="Proteomes" id="UP000054516"/>
    </source>
</evidence>
<feature type="region of interest" description="Disordered" evidence="2">
    <location>
        <begin position="1"/>
        <end position="137"/>
    </location>
</feature>
<name>A0A1W2TPG4_ROSNE</name>
<dbReference type="PANTHER" id="PTHR35392:SF3">
    <property type="entry name" value="ZN(2)-C6 FUNGAL-TYPE DOMAIN-CONTAINING PROTEIN"/>
    <property type="match status" value="1"/>
</dbReference>
<dbReference type="Proteomes" id="UP000054516">
    <property type="component" value="Unassembled WGS sequence"/>
</dbReference>
<dbReference type="GO" id="GO:0000981">
    <property type="term" value="F:DNA-binding transcription factor activity, RNA polymerase II-specific"/>
    <property type="evidence" value="ECO:0007669"/>
    <property type="project" value="InterPro"/>
</dbReference>
<dbReference type="GO" id="GO:0008270">
    <property type="term" value="F:zinc ion binding"/>
    <property type="evidence" value="ECO:0007669"/>
    <property type="project" value="InterPro"/>
</dbReference>
<dbReference type="AlphaFoldDB" id="A0A1W2TPG4"/>
<dbReference type="OrthoDB" id="5426982at2759"/>
<evidence type="ECO:0000313" key="4">
    <source>
        <dbReference type="EMBL" id="GAP90293.2"/>
    </source>
</evidence>
<organism evidence="4">
    <name type="scientific">Rosellinia necatrix</name>
    <name type="common">White root-rot fungus</name>
    <dbReference type="NCBI Taxonomy" id="77044"/>
    <lineage>
        <taxon>Eukaryota</taxon>
        <taxon>Fungi</taxon>
        <taxon>Dikarya</taxon>
        <taxon>Ascomycota</taxon>
        <taxon>Pezizomycotina</taxon>
        <taxon>Sordariomycetes</taxon>
        <taxon>Xylariomycetidae</taxon>
        <taxon>Xylariales</taxon>
        <taxon>Xylariaceae</taxon>
        <taxon>Rosellinia</taxon>
    </lineage>
</organism>
<feature type="compositionally biased region" description="Polar residues" evidence="2">
    <location>
        <begin position="1"/>
        <end position="10"/>
    </location>
</feature>
<dbReference type="EMBL" id="DF977491">
    <property type="protein sequence ID" value="GAP90293.2"/>
    <property type="molecule type" value="Genomic_DNA"/>
</dbReference>
<dbReference type="OMA" id="FYHYQFR"/>
<dbReference type="InterPro" id="IPR052973">
    <property type="entry name" value="Fungal_sec-metab_reg_TF"/>
</dbReference>
<feature type="compositionally biased region" description="Basic and acidic residues" evidence="2">
    <location>
        <begin position="84"/>
        <end position="109"/>
    </location>
</feature>
<feature type="compositionally biased region" description="Low complexity" evidence="2">
    <location>
        <begin position="49"/>
        <end position="62"/>
    </location>
</feature>
<dbReference type="InterPro" id="IPR001138">
    <property type="entry name" value="Zn2Cys6_DnaBD"/>
</dbReference>